<feature type="signal peptide" evidence="2">
    <location>
        <begin position="1"/>
        <end position="32"/>
    </location>
</feature>
<feature type="region of interest" description="Disordered" evidence="1">
    <location>
        <begin position="29"/>
        <end position="65"/>
    </location>
</feature>
<dbReference type="EMBL" id="JADOER010000012">
    <property type="protein sequence ID" value="MBT9313271.1"/>
    <property type="molecule type" value="Genomic_DNA"/>
</dbReference>
<evidence type="ECO:0000313" key="3">
    <source>
        <dbReference type="EMBL" id="MBT9313271.1"/>
    </source>
</evidence>
<sequence>MTFSTSTTQKFAVTVLASLLPLLAVTPQQASAQQRVPQRTRQQQIQAPSQPTTPTGPAVLQANPDSSEYTCQGYNDCNNAISDCIAADGDFEATEYDDEGGVVGGTCSH</sequence>
<keyword evidence="2" id="KW-0732">Signal</keyword>
<feature type="chain" id="PRO_5046347947" description="Excalibur calcium-binding domain-containing protein" evidence="2">
    <location>
        <begin position="33"/>
        <end position="109"/>
    </location>
</feature>
<dbReference type="RefSeq" id="WP_215619167.1">
    <property type="nucleotide sequence ID" value="NZ_JADOER010000012.1"/>
</dbReference>
<keyword evidence="4" id="KW-1185">Reference proteome</keyword>
<gene>
    <name evidence="3" type="ORF">IXB28_13730</name>
</gene>
<evidence type="ECO:0008006" key="5">
    <source>
        <dbReference type="Google" id="ProtNLM"/>
    </source>
</evidence>
<evidence type="ECO:0000256" key="2">
    <source>
        <dbReference type="SAM" id="SignalP"/>
    </source>
</evidence>
<comment type="caution">
    <text evidence="3">The sequence shown here is derived from an EMBL/GenBank/DDBJ whole genome shotgun (WGS) entry which is preliminary data.</text>
</comment>
<organism evidence="3 4">
    <name type="scientific">Leptothoe kymatousa TAU-MAC 1615</name>
    <dbReference type="NCBI Taxonomy" id="2364775"/>
    <lineage>
        <taxon>Bacteria</taxon>
        <taxon>Bacillati</taxon>
        <taxon>Cyanobacteriota</taxon>
        <taxon>Cyanophyceae</taxon>
        <taxon>Nodosilineales</taxon>
        <taxon>Cymatolegaceae</taxon>
        <taxon>Leptothoe</taxon>
        <taxon>Leptothoe kymatousa</taxon>
    </lineage>
</organism>
<protein>
    <recommendedName>
        <fullName evidence="5">Excalibur calcium-binding domain-containing protein</fullName>
    </recommendedName>
</protein>
<feature type="compositionally biased region" description="Low complexity" evidence="1">
    <location>
        <begin position="33"/>
        <end position="55"/>
    </location>
</feature>
<accession>A0ABS5Y632</accession>
<proteinExistence type="predicted"/>
<evidence type="ECO:0000313" key="4">
    <source>
        <dbReference type="Proteomes" id="UP001196661"/>
    </source>
</evidence>
<reference evidence="3 4" key="1">
    <citation type="journal article" date="2021" name="Mar. Drugs">
        <title>Genome Reduction and Secondary Metabolism of the Marine Sponge-Associated Cyanobacterium Leptothoe.</title>
        <authorList>
            <person name="Konstantinou D."/>
            <person name="Popin R.V."/>
            <person name="Fewer D.P."/>
            <person name="Sivonen K."/>
            <person name="Gkelis S."/>
        </authorList>
    </citation>
    <scope>NUCLEOTIDE SEQUENCE [LARGE SCALE GENOMIC DNA]</scope>
    <source>
        <strain evidence="3 4">TAU-MAC 1615</strain>
    </source>
</reference>
<name>A0ABS5Y632_9CYAN</name>
<evidence type="ECO:0000256" key="1">
    <source>
        <dbReference type="SAM" id="MobiDB-lite"/>
    </source>
</evidence>
<dbReference type="Proteomes" id="UP001196661">
    <property type="component" value="Unassembled WGS sequence"/>
</dbReference>